<dbReference type="AlphaFoldDB" id="A0A6L6YIG3"/>
<dbReference type="Gene3D" id="3.40.50.11270">
    <property type="match status" value="1"/>
</dbReference>
<comment type="pathway">
    <text evidence="11">Isoprenoid biosynthesis; dimethylallyl diphosphate biosynthesis; dimethylallyl diphosphate from (2E)-4-hydroxy-3-methylbutenyl diphosphate: step 1/1.</text>
</comment>
<feature type="binding site" evidence="11">
    <location>
        <position position="164"/>
    </location>
    <ligand>
        <name>(2E)-4-hydroxy-3-methylbut-2-enyl diphosphate</name>
        <dbReference type="ChEBI" id="CHEBI:128753"/>
    </ligand>
</feature>
<evidence type="ECO:0000256" key="10">
    <source>
        <dbReference type="ARBA" id="ARBA00049348"/>
    </source>
</evidence>
<feature type="binding site" evidence="11">
    <location>
        <position position="224"/>
    </location>
    <ligand>
        <name>(2E)-4-hydroxy-3-methylbut-2-enyl diphosphate</name>
        <dbReference type="ChEBI" id="CHEBI:128753"/>
    </ligand>
</feature>
<feature type="binding site" evidence="11">
    <location>
        <position position="266"/>
    </location>
    <ligand>
        <name>(2E)-4-hydroxy-3-methylbut-2-enyl diphosphate</name>
        <dbReference type="ChEBI" id="CHEBI:128753"/>
    </ligand>
</feature>
<dbReference type="CDD" id="cd06445">
    <property type="entry name" value="ATase"/>
    <property type="match status" value="1"/>
</dbReference>
<feature type="binding site" evidence="11">
    <location>
        <position position="74"/>
    </location>
    <ligand>
        <name>isopentenyl diphosphate</name>
        <dbReference type="ChEBI" id="CHEBI:128769"/>
    </ligand>
</feature>
<dbReference type="GO" id="GO:0006281">
    <property type="term" value="P:DNA repair"/>
    <property type="evidence" value="ECO:0007669"/>
    <property type="project" value="UniProtKB-KW"/>
</dbReference>
<evidence type="ECO:0000259" key="12">
    <source>
        <dbReference type="Pfam" id="PF01035"/>
    </source>
</evidence>
<dbReference type="NCBIfam" id="TIGR00589">
    <property type="entry name" value="ogt"/>
    <property type="match status" value="1"/>
</dbReference>
<feature type="binding site" evidence="11">
    <location>
        <position position="266"/>
    </location>
    <ligand>
        <name>dimethylallyl diphosphate</name>
        <dbReference type="ChEBI" id="CHEBI:57623"/>
    </ligand>
</feature>
<keyword evidence="11 13" id="KW-0560">Oxidoreductase</keyword>
<comment type="catalytic activity">
    <reaction evidence="1">
        <text>a 4-O-methyl-thymidine in DNA + L-cysteinyl-[protein] = a thymidine in DNA + S-methyl-L-cysteinyl-[protein]</text>
        <dbReference type="Rhea" id="RHEA:53428"/>
        <dbReference type="Rhea" id="RHEA-COMP:10131"/>
        <dbReference type="Rhea" id="RHEA-COMP:10132"/>
        <dbReference type="Rhea" id="RHEA-COMP:13555"/>
        <dbReference type="Rhea" id="RHEA-COMP:13556"/>
        <dbReference type="ChEBI" id="CHEBI:29950"/>
        <dbReference type="ChEBI" id="CHEBI:82612"/>
        <dbReference type="ChEBI" id="CHEBI:137386"/>
        <dbReference type="ChEBI" id="CHEBI:137387"/>
        <dbReference type="EC" id="2.1.1.63"/>
    </reaction>
</comment>
<feature type="binding site" evidence="11">
    <location>
        <position position="41"/>
    </location>
    <ligand>
        <name>isopentenyl diphosphate</name>
        <dbReference type="ChEBI" id="CHEBI:128769"/>
    </ligand>
</feature>
<dbReference type="Proteomes" id="UP000472580">
    <property type="component" value="Unassembled WGS sequence"/>
</dbReference>
<feature type="binding site" evidence="11">
    <location>
        <position position="224"/>
    </location>
    <ligand>
        <name>isopentenyl diphosphate</name>
        <dbReference type="ChEBI" id="CHEBI:128769"/>
    </ligand>
</feature>
<keyword evidence="3" id="KW-0489">Methyltransferase</keyword>
<dbReference type="EMBL" id="WSRP01000011">
    <property type="protein sequence ID" value="MVX56539.1"/>
    <property type="molecule type" value="Genomic_DNA"/>
</dbReference>
<feature type="binding site" evidence="11">
    <location>
        <position position="222"/>
    </location>
    <ligand>
        <name>isopentenyl diphosphate</name>
        <dbReference type="ChEBI" id="CHEBI:128769"/>
    </ligand>
</feature>
<dbReference type="GO" id="GO:0003908">
    <property type="term" value="F:methylated-DNA-[protein]-cysteine S-methyltransferase activity"/>
    <property type="evidence" value="ECO:0007669"/>
    <property type="project" value="UniProtKB-EC"/>
</dbReference>
<dbReference type="PROSITE" id="PS00374">
    <property type="entry name" value="MGMT"/>
    <property type="match status" value="1"/>
</dbReference>
<feature type="binding site" evidence="11">
    <location>
        <position position="223"/>
    </location>
    <ligand>
        <name>dimethylallyl diphosphate</name>
        <dbReference type="ChEBI" id="CHEBI:57623"/>
    </ligand>
</feature>
<reference evidence="13 14" key="1">
    <citation type="submission" date="2019-12" db="EMBL/GenBank/DDBJ databases">
        <title>Microbes associate with the intestines of laboratory mice.</title>
        <authorList>
            <person name="Navarre W."/>
            <person name="Wong E."/>
        </authorList>
    </citation>
    <scope>NUCLEOTIDE SEQUENCE [LARGE SCALE GENOMIC DNA]</scope>
    <source>
        <strain evidence="13 14">NM82_D38</strain>
    </source>
</reference>
<comment type="similarity">
    <text evidence="11">Belongs to the IspH family.</text>
</comment>
<feature type="binding site" evidence="11">
    <location>
        <position position="41"/>
    </location>
    <ligand>
        <name>(2E)-4-hydroxy-3-methylbut-2-enyl diphosphate</name>
        <dbReference type="ChEBI" id="CHEBI:128753"/>
    </ligand>
</feature>
<feature type="binding site" evidence="11">
    <location>
        <position position="222"/>
    </location>
    <ligand>
        <name>dimethylallyl diphosphate</name>
        <dbReference type="ChEBI" id="CHEBI:57623"/>
    </ligand>
</feature>
<keyword evidence="14" id="KW-1185">Reference proteome</keyword>
<comment type="catalytic activity">
    <reaction evidence="11">
        <text>dimethylallyl diphosphate + 2 oxidized [2Fe-2S]-[ferredoxin] + H2O = (2E)-4-hydroxy-3-methylbut-2-enyl diphosphate + 2 reduced [2Fe-2S]-[ferredoxin] + 2 H(+)</text>
        <dbReference type="Rhea" id="RHEA:24825"/>
        <dbReference type="Rhea" id="RHEA-COMP:10000"/>
        <dbReference type="Rhea" id="RHEA-COMP:10001"/>
        <dbReference type="ChEBI" id="CHEBI:15377"/>
        <dbReference type="ChEBI" id="CHEBI:15378"/>
        <dbReference type="ChEBI" id="CHEBI:33737"/>
        <dbReference type="ChEBI" id="CHEBI:33738"/>
        <dbReference type="ChEBI" id="CHEBI:57623"/>
        <dbReference type="ChEBI" id="CHEBI:128753"/>
        <dbReference type="EC" id="1.17.7.4"/>
    </reaction>
</comment>
<dbReference type="InterPro" id="IPR036217">
    <property type="entry name" value="MethylDNA_cys_MeTrfase_DNAb"/>
</dbReference>
<dbReference type="EC" id="1.17.7.4" evidence="11"/>
<sequence length="472" mass="51324">MKILLAEPRGFCAGVDRAIAIVERALIVHGAPIYVRHEIVHNKHVVSTLREKGSIFVNEVSEVPDGSVVVFSAHGVPKAVEEEARSRDLIIYDATCPLVTKVHAEVSKMHRGGYQIVMIGHRGHPEVEGTVGQVPSAIEVVEKPKQVWDLKVEDPEKVSYVSQTTISYDDARRVIDELKKRFPKVVEPKKADICYATQNRQDAVKALAKEVDLVLVVGSKSSSNSNRLREVAEGAGAKAYLLDDAEEIDSTWFEGVENVGITAGASAPEILVEEIVDRLRDLGADEVRTLGGTPEDVKFPLPKGLWQKDVDNAAKIPSAQISAPFGSIRMDFQDGQLSRVSLSTQPCETNLDQYGNHPAVKALQKYLSGDIAAVKGWKPSVGGTAFRQKVWKVISEIEPGETMTYGALAEKIHSGPRAVGGACGDNPLPIFVPCHRVVGKGNSGGFNHKAEDVSIKLWLLNHEKHYSGASSE</sequence>
<dbReference type="InterPro" id="IPR001497">
    <property type="entry name" value="MethylDNA_cys_MeTrfase_AS"/>
</dbReference>
<feature type="binding site" evidence="11">
    <location>
        <position position="96"/>
    </location>
    <ligand>
        <name>[4Fe-4S] cluster</name>
        <dbReference type="ChEBI" id="CHEBI:49883"/>
    </ligand>
</feature>
<feature type="binding site" evidence="11">
    <location>
        <position position="124"/>
    </location>
    <ligand>
        <name>(2E)-4-hydroxy-3-methylbut-2-enyl diphosphate</name>
        <dbReference type="ChEBI" id="CHEBI:128753"/>
    </ligand>
</feature>
<evidence type="ECO:0000256" key="11">
    <source>
        <dbReference type="HAMAP-Rule" id="MF_00191"/>
    </source>
</evidence>
<dbReference type="CDD" id="cd13944">
    <property type="entry name" value="lytB_ispH"/>
    <property type="match status" value="1"/>
</dbReference>
<comment type="function">
    <text evidence="11">Catalyzes the conversion of 1-hydroxy-2-methyl-2-(E)-butenyl 4-diphosphate (HMBPP) into a mixture of isopentenyl diphosphate (IPP) and dimethylallyl diphosphate (DMAPP). Acts in the terminal step of the DOXP/MEP pathway for isoprenoid precursor biosynthesis.</text>
</comment>
<dbReference type="GO" id="GO:0050992">
    <property type="term" value="P:dimethylallyl diphosphate biosynthetic process"/>
    <property type="evidence" value="ECO:0007669"/>
    <property type="project" value="UniProtKB-UniRule"/>
</dbReference>
<feature type="binding site" evidence="11">
    <location>
        <position position="224"/>
    </location>
    <ligand>
        <name>dimethylallyl diphosphate</name>
        <dbReference type="ChEBI" id="CHEBI:57623"/>
    </ligand>
</feature>
<evidence type="ECO:0000256" key="4">
    <source>
        <dbReference type="ARBA" id="ARBA00022679"/>
    </source>
</evidence>
<dbReference type="GO" id="GO:0019288">
    <property type="term" value="P:isopentenyl diphosphate biosynthetic process, methylerythritol 4-phosphate pathway"/>
    <property type="evidence" value="ECO:0007669"/>
    <property type="project" value="UniProtKB-UniRule"/>
</dbReference>
<feature type="active site" description="Proton donor" evidence="11">
    <location>
        <position position="126"/>
    </location>
</feature>
<feature type="binding site" evidence="11">
    <location>
        <position position="223"/>
    </location>
    <ligand>
        <name>(2E)-4-hydroxy-3-methylbut-2-enyl diphosphate</name>
        <dbReference type="ChEBI" id="CHEBI:128753"/>
    </ligand>
</feature>
<dbReference type="GO" id="GO:0032259">
    <property type="term" value="P:methylation"/>
    <property type="evidence" value="ECO:0007669"/>
    <property type="project" value="UniProtKB-KW"/>
</dbReference>
<evidence type="ECO:0000256" key="1">
    <source>
        <dbReference type="ARBA" id="ARBA00001286"/>
    </source>
</evidence>
<accession>A0A6L6YIG3</accession>
<dbReference type="GO" id="GO:0051745">
    <property type="term" value="F:4-hydroxy-3-methylbut-2-enyl diphosphate reductase activity"/>
    <property type="evidence" value="ECO:0007669"/>
    <property type="project" value="UniProtKB-UniRule"/>
</dbReference>
<evidence type="ECO:0000256" key="8">
    <source>
        <dbReference type="ARBA" id="ARBA00023014"/>
    </source>
</evidence>
<evidence type="ECO:0000256" key="5">
    <source>
        <dbReference type="ARBA" id="ARBA00022723"/>
    </source>
</evidence>
<feature type="domain" description="Methylated-DNA-[protein]-cysteine S-methyltransferase DNA binding" evidence="12">
    <location>
        <begin position="385"/>
        <end position="464"/>
    </location>
</feature>
<evidence type="ECO:0000256" key="9">
    <source>
        <dbReference type="ARBA" id="ARBA00023204"/>
    </source>
</evidence>
<comment type="pathway">
    <text evidence="11">Isoprenoid biosynthesis; isopentenyl diphosphate biosynthesis via DXP pathway; isopentenyl diphosphate from 1-deoxy-D-xylulose 5-phosphate: step 6/6.</text>
</comment>
<evidence type="ECO:0000313" key="14">
    <source>
        <dbReference type="Proteomes" id="UP000472580"/>
    </source>
</evidence>
<comment type="catalytic activity">
    <reaction evidence="10">
        <text>a 6-O-methyl-2'-deoxyguanosine in DNA + L-cysteinyl-[protein] = S-methyl-L-cysteinyl-[protein] + a 2'-deoxyguanosine in DNA</text>
        <dbReference type="Rhea" id="RHEA:24000"/>
        <dbReference type="Rhea" id="RHEA-COMP:10131"/>
        <dbReference type="Rhea" id="RHEA-COMP:10132"/>
        <dbReference type="Rhea" id="RHEA-COMP:11367"/>
        <dbReference type="Rhea" id="RHEA-COMP:11368"/>
        <dbReference type="ChEBI" id="CHEBI:29950"/>
        <dbReference type="ChEBI" id="CHEBI:82612"/>
        <dbReference type="ChEBI" id="CHEBI:85445"/>
        <dbReference type="ChEBI" id="CHEBI:85448"/>
        <dbReference type="EC" id="2.1.1.63"/>
    </reaction>
</comment>
<dbReference type="PANTHER" id="PTHR30426">
    <property type="entry name" value="4-HYDROXY-3-METHYLBUT-2-ENYL DIPHOSPHATE REDUCTASE"/>
    <property type="match status" value="1"/>
</dbReference>
<feature type="binding site" evidence="11">
    <location>
        <position position="124"/>
    </location>
    <ligand>
        <name>isopentenyl diphosphate</name>
        <dbReference type="ChEBI" id="CHEBI:128769"/>
    </ligand>
</feature>
<dbReference type="NCBIfam" id="NF002190">
    <property type="entry name" value="PRK01045.1-4"/>
    <property type="match status" value="1"/>
</dbReference>
<feature type="binding site" evidence="11">
    <location>
        <position position="222"/>
    </location>
    <ligand>
        <name>(2E)-4-hydroxy-3-methylbut-2-enyl diphosphate</name>
        <dbReference type="ChEBI" id="CHEBI:128753"/>
    </ligand>
</feature>
<proteinExistence type="inferred from homology"/>
<keyword evidence="2 11" id="KW-0004">4Fe-4S</keyword>
<gene>
    <name evidence="11 13" type="primary">ispH</name>
    <name evidence="13" type="synonym">lytB</name>
    <name evidence="13" type="ORF">E5987_04860</name>
</gene>
<dbReference type="Pfam" id="PF02401">
    <property type="entry name" value="LYTB"/>
    <property type="match status" value="1"/>
</dbReference>
<evidence type="ECO:0000256" key="7">
    <source>
        <dbReference type="ARBA" id="ARBA00023004"/>
    </source>
</evidence>
<dbReference type="InterPro" id="IPR014048">
    <property type="entry name" value="MethylDNA_cys_MeTrfase_DNA-bd"/>
</dbReference>
<organism evidence="13 14">
    <name type="scientific">Parasutterella muris</name>
    <dbReference type="NCBI Taxonomy" id="2565572"/>
    <lineage>
        <taxon>Bacteria</taxon>
        <taxon>Pseudomonadati</taxon>
        <taxon>Pseudomonadota</taxon>
        <taxon>Betaproteobacteria</taxon>
        <taxon>Burkholderiales</taxon>
        <taxon>Sutterellaceae</taxon>
        <taxon>Parasutterella</taxon>
    </lineage>
</organism>
<dbReference type="NCBIfam" id="TIGR00216">
    <property type="entry name" value="ispH_lytB"/>
    <property type="match status" value="1"/>
</dbReference>
<dbReference type="Pfam" id="PF01035">
    <property type="entry name" value="DNA_binding_1"/>
    <property type="match status" value="1"/>
</dbReference>
<dbReference type="HAMAP" id="MF_00191">
    <property type="entry name" value="IspH"/>
    <property type="match status" value="1"/>
</dbReference>
<keyword evidence="9" id="KW-0234">DNA repair</keyword>
<protein>
    <recommendedName>
        <fullName evidence="11">4-hydroxy-3-methylbut-2-enyl diphosphate reductase</fullName>
        <shortName evidence="11">HMBPP reductase</shortName>
        <ecNumber evidence="11">1.17.7.4</ecNumber>
    </recommendedName>
</protein>
<dbReference type="UniPathway" id="UPA00059">
    <property type="reaction ID" value="UER00105"/>
</dbReference>
<comment type="caution">
    <text evidence="13">The sequence shown here is derived from an EMBL/GenBank/DDBJ whole genome shotgun (WGS) entry which is preliminary data.</text>
</comment>
<dbReference type="PANTHER" id="PTHR30426:SF0">
    <property type="entry name" value="4-HYDROXY-3-METHYLBUT-2-ENYL DIPHOSPHATE REDUCTASE"/>
    <property type="match status" value="1"/>
</dbReference>
<keyword evidence="7 11" id="KW-0408">Iron</keyword>
<dbReference type="Gene3D" id="3.40.1010.20">
    <property type="entry name" value="4-hydroxy-3-methylbut-2-enyl diphosphate reductase, catalytic domain"/>
    <property type="match status" value="2"/>
</dbReference>
<keyword evidence="5 11" id="KW-0479">Metal-binding</keyword>
<keyword evidence="6" id="KW-0227">DNA damage</keyword>
<keyword evidence="4" id="KW-0808">Transferase</keyword>
<dbReference type="InterPro" id="IPR003451">
    <property type="entry name" value="LytB/IspH"/>
</dbReference>
<feature type="binding site" evidence="11">
    <location>
        <position position="41"/>
    </location>
    <ligand>
        <name>dimethylallyl diphosphate</name>
        <dbReference type="ChEBI" id="CHEBI:57623"/>
    </ligand>
</feature>
<feature type="binding site" evidence="11">
    <location>
        <position position="266"/>
    </location>
    <ligand>
        <name>isopentenyl diphosphate</name>
        <dbReference type="ChEBI" id="CHEBI:128769"/>
    </ligand>
</feature>
<dbReference type="SUPFAM" id="SSF46767">
    <property type="entry name" value="Methylated DNA-protein cysteine methyltransferase, C-terminal domain"/>
    <property type="match status" value="1"/>
</dbReference>
<evidence type="ECO:0000313" key="13">
    <source>
        <dbReference type="EMBL" id="MVX56539.1"/>
    </source>
</evidence>
<feature type="binding site" evidence="11">
    <location>
        <position position="12"/>
    </location>
    <ligand>
        <name>[4Fe-4S] cluster</name>
        <dbReference type="ChEBI" id="CHEBI:49883"/>
    </ligand>
</feature>
<dbReference type="OrthoDB" id="9804068at2"/>
<dbReference type="UniPathway" id="UPA00056">
    <property type="reaction ID" value="UER00097"/>
</dbReference>
<dbReference type="Gene3D" id="1.10.10.10">
    <property type="entry name" value="Winged helix-like DNA-binding domain superfamily/Winged helix DNA-binding domain"/>
    <property type="match status" value="1"/>
</dbReference>
<comment type="catalytic activity">
    <reaction evidence="11">
        <text>isopentenyl diphosphate + 2 oxidized [2Fe-2S]-[ferredoxin] + H2O = (2E)-4-hydroxy-3-methylbut-2-enyl diphosphate + 2 reduced [2Fe-2S]-[ferredoxin] + 2 H(+)</text>
        <dbReference type="Rhea" id="RHEA:24488"/>
        <dbReference type="Rhea" id="RHEA-COMP:10000"/>
        <dbReference type="Rhea" id="RHEA-COMP:10001"/>
        <dbReference type="ChEBI" id="CHEBI:15377"/>
        <dbReference type="ChEBI" id="CHEBI:15378"/>
        <dbReference type="ChEBI" id="CHEBI:33737"/>
        <dbReference type="ChEBI" id="CHEBI:33738"/>
        <dbReference type="ChEBI" id="CHEBI:128753"/>
        <dbReference type="ChEBI" id="CHEBI:128769"/>
        <dbReference type="EC" id="1.17.7.4"/>
    </reaction>
</comment>
<feature type="binding site" evidence="11">
    <location>
        <position position="124"/>
    </location>
    <ligand>
        <name>dimethylallyl diphosphate</name>
        <dbReference type="ChEBI" id="CHEBI:57623"/>
    </ligand>
</feature>
<dbReference type="NCBIfam" id="NF002188">
    <property type="entry name" value="PRK01045.1-2"/>
    <property type="match status" value="1"/>
</dbReference>
<feature type="binding site" evidence="11">
    <location>
        <position position="223"/>
    </location>
    <ligand>
        <name>isopentenyl diphosphate</name>
        <dbReference type="ChEBI" id="CHEBI:128769"/>
    </ligand>
</feature>
<dbReference type="GO" id="GO:0016114">
    <property type="term" value="P:terpenoid biosynthetic process"/>
    <property type="evidence" value="ECO:0007669"/>
    <property type="project" value="UniProtKB-UniRule"/>
</dbReference>
<dbReference type="GO" id="GO:0046872">
    <property type="term" value="F:metal ion binding"/>
    <property type="evidence" value="ECO:0007669"/>
    <property type="project" value="UniProtKB-KW"/>
</dbReference>
<evidence type="ECO:0000256" key="2">
    <source>
        <dbReference type="ARBA" id="ARBA00022485"/>
    </source>
</evidence>
<keyword evidence="8 11" id="KW-0411">Iron-sulfur</keyword>
<evidence type="ECO:0000256" key="3">
    <source>
        <dbReference type="ARBA" id="ARBA00022603"/>
    </source>
</evidence>
<feature type="binding site" evidence="11">
    <location>
        <position position="74"/>
    </location>
    <ligand>
        <name>dimethylallyl diphosphate</name>
        <dbReference type="ChEBI" id="CHEBI:57623"/>
    </ligand>
</feature>
<name>A0A6L6YIG3_9BURK</name>
<comment type="cofactor">
    <cofactor evidence="11">
        <name>[4Fe-4S] cluster</name>
        <dbReference type="ChEBI" id="CHEBI:49883"/>
    </cofactor>
    <text evidence="11">Binds 1 [4Fe-4S] cluster per subunit.</text>
</comment>
<dbReference type="GO" id="GO:0051539">
    <property type="term" value="F:4 iron, 4 sulfur cluster binding"/>
    <property type="evidence" value="ECO:0007669"/>
    <property type="project" value="UniProtKB-UniRule"/>
</dbReference>
<feature type="binding site" evidence="11">
    <location>
        <position position="194"/>
    </location>
    <ligand>
        <name>[4Fe-4S] cluster</name>
        <dbReference type="ChEBI" id="CHEBI:49883"/>
    </ligand>
</feature>
<dbReference type="InterPro" id="IPR036388">
    <property type="entry name" value="WH-like_DNA-bd_sf"/>
</dbReference>
<evidence type="ECO:0000256" key="6">
    <source>
        <dbReference type="ARBA" id="ARBA00022763"/>
    </source>
</evidence>
<keyword evidence="11" id="KW-0414">Isoprene biosynthesis</keyword>
<feature type="binding site" evidence="11">
    <location>
        <position position="74"/>
    </location>
    <ligand>
        <name>(2E)-4-hydroxy-3-methylbut-2-enyl diphosphate</name>
        <dbReference type="ChEBI" id="CHEBI:128753"/>
    </ligand>
</feature>